<evidence type="ECO:0000313" key="3">
    <source>
        <dbReference type="Proteomes" id="UP001630127"/>
    </source>
</evidence>
<feature type="region of interest" description="Disordered" evidence="1">
    <location>
        <begin position="102"/>
        <end position="208"/>
    </location>
</feature>
<evidence type="ECO:0008006" key="4">
    <source>
        <dbReference type="Google" id="ProtNLM"/>
    </source>
</evidence>
<sequence length="255" mass="27950">MFEEIRRMIMYRYLEKREWVAKVNDDKIHDIVEQNKSKSIEEWDTTGIPCVHACAAIMHDRKKEVFEFVNPYYNKEYYKQAYAKVIIPIPYPNLWINSNEGNRGIETTEPSQTSLAGQGSGIGGASHTSLAGQETQHSGVRSSSDASRDTIGRGNRGATKVSGKRGRDRWAGQGAKTSGRIFSSEAGRGTWTTSSQSGSTITATQDASTSAGTLVQIEGHQTRFGDVLFCNQTSSVGVQIQRANGGSIMDDVTSL</sequence>
<proteinExistence type="predicted"/>
<comment type="caution">
    <text evidence="2">The sequence shown here is derived from an EMBL/GenBank/DDBJ whole genome shotgun (WGS) entry which is preliminary data.</text>
</comment>
<protein>
    <recommendedName>
        <fullName evidence="4">Transposase</fullName>
    </recommendedName>
</protein>
<dbReference type="Proteomes" id="UP001630127">
    <property type="component" value="Unassembled WGS sequence"/>
</dbReference>
<dbReference type="EMBL" id="JBJUIK010000017">
    <property type="protein sequence ID" value="KAL3499042.1"/>
    <property type="molecule type" value="Genomic_DNA"/>
</dbReference>
<feature type="compositionally biased region" description="Low complexity" evidence="1">
    <location>
        <begin position="190"/>
        <end position="204"/>
    </location>
</feature>
<feature type="compositionally biased region" description="Polar residues" evidence="1">
    <location>
        <begin position="126"/>
        <end position="145"/>
    </location>
</feature>
<evidence type="ECO:0000313" key="2">
    <source>
        <dbReference type="EMBL" id="KAL3499042.1"/>
    </source>
</evidence>
<gene>
    <name evidence="2" type="ORF">ACH5RR_041774</name>
</gene>
<keyword evidence="3" id="KW-1185">Reference proteome</keyword>
<name>A0ABD2XXQ1_9GENT</name>
<accession>A0ABD2XXQ1</accession>
<feature type="compositionally biased region" description="Polar residues" evidence="1">
    <location>
        <begin position="108"/>
        <end position="117"/>
    </location>
</feature>
<dbReference type="AlphaFoldDB" id="A0ABD2XXQ1"/>
<organism evidence="2 3">
    <name type="scientific">Cinchona calisaya</name>
    <dbReference type="NCBI Taxonomy" id="153742"/>
    <lineage>
        <taxon>Eukaryota</taxon>
        <taxon>Viridiplantae</taxon>
        <taxon>Streptophyta</taxon>
        <taxon>Embryophyta</taxon>
        <taxon>Tracheophyta</taxon>
        <taxon>Spermatophyta</taxon>
        <taxon>Magnoliopsida</taxon>
        <taxon>eudicotyledons</taxon>
        <taxon>Gunneridae</taxon>
        <taxon>Pentapetalae</taxon>
        <taxon>asterids</taxon>
        <taxon>lamiids</taxon>
        <taxon>Gentianales</taxon>
        <taxon>Rubiaceae</taxon>
        <taxon>Cinchonoideae</taxon>
        <taxon>Cinchoneae</taxon>
        <taxon>Cinchona</taxon>
    </lineage>
</organism>
<reference evidence="2 3" key="1">
    <citation type="submission" date="2024-11" db="EMBL/GenBank/DDBJ databases">
        <title>A near-complete genome assembly of Cinchona calisaya.</title>
        <authorList>
            <person name="Lian D.C."/>
            <person name="Zhao X.W."/>
            <person name="Wei L."/>
        </authorList>
    </citation>
    <scope>NUCLEOTIDE SEQUENCE [LARGE SCALE GENOMIC DNA]</scope>
    <source>
        <tissue evidence="2">Nenye</tissue>
    </source>
</reference>
<evidence type="ECO:0000256" key="1">
    <source>
        <dbReference type="SAM" id="MobiDB-lite"/>
    </source>
</evidence>